<dbReference type="Pfam" id="PF00158">
    <property type="entry name" value="Sigma54_activat"/>
    <property type="match status" value="1"/>
</dbReference>
<evidence type="ECO:0000259" key="5">
    <source>
        <dbReference type="PROSITE" id="PS50045"/>
    </source>
</evidence>
<dbReference type="RefSeq" id="WP_073247701.1">
    <property type="nucleotide sequence ID" value="NZ_FQVG01000003.1"/>
</dbReference>
<dbReference type="InterPro" id="IPR027417">
    <property type="entry name" value="P-loop_NTPase"/>
</dbReference>
<dbReference type="Pfam" id="PF00874">
    <property type="entry name" value="PRD"/>
    <property type="match status" value="2"/>
</dbReference>
<dbReference type="CDD" id="cd00009">
    <property type="entry name" value="AAA"/>
    <property type="match status" value="1"/>
</dbReference>
<accession>A0A1M4T2T9</accession>
<dbReference type="Pfam" id="PF03610">
    <property type="entry name" value="EIIA-man"/>
    <property type="match status" value="1"/>
</dbReference>
<feature type="domain" description="PRD" evidence="7">
    <location>
        <begin position="435"/>
        <end position="540"/>
    </location>
</feature>
<keyword evidence="2" id="KW-0547">Nucleotide-binding</keyword>
<feature type="domain" description="PTS EIIA type-4" evidence="6">
    <location>
        <begin position="540"/>
        <end position="662"/>
    </location>
</feature>
<dbReference type="PROSITE" id="PS50045">
    <property type="entry name" value="SIGMA54_INTERACT_4"/>
    <property type="match status" value="1"/>
</dbReference>
<feature type="domain" description="Sigma-54 factor interaction" evidence="5">
    <location>
        <begin position="88"/>
        <end position="321"/>
    </location>
</feature>
<evidence type="ECO:0000256" key="2">
    <source>
        <dbReference type="ARBA" id="ARBA00022741"/>
    </source>
</evidence>
<dbReference type="Gene3D" id="3.40.50.510">
    <property type="entry name" value="Phosphotransferase system, mannose-type IIA component"/>
    <property type="match status" value="1"/>
</dbReference>
<keyword evidence="3" id="KW-0067">ATP-binding</keyword>
<name>A0A1M4T2T9_9CLOT</name>
<dbReference type="PROSITE" id="PS51372">
    <property type="entry name" value="PRD_2"/>
    <property type="match status" value="2"/>
</dbReference>
<dbReference type="SUPFAM" id="SSF46785">
    <property type="entry name" value="Winged helix' DNA-binding domain"/>
    <property type="match status" value="1"/>
</dbReference>
<dbReference type="InterPro" id="IPR003593">
    <property type="entry name" value="AAA+_ATPase"/>
</dbReference>
<reference evidence="9" key="1">
    <citation type="submission" date="2016-11" db="EMBL/GenBank/DDBJ databases">
        <authorList>
            <person name="Varghese N."/>
            <person name="Submissions S."/>
        </authorList>
    </citation>
    <scope>NUCLEOTIDE SEQUENCE [LARGE SCALE GENOMIC DNA]</scope>
    <source>
        <strain evidence="9">DSM 10124</strain>
    </source>
</reference>
<keyword evidence="1" id="KW-0808">Transferase</keyword>
<evidence type="ECO:0000259" key="7">
    <source>
        <dbReference type="PROSITE" id="PS51372"/>
    </source>
</evidence>
<feature type="domain" description="PRD" evidence="7">
    <location>
        <begin position="785"/>
        <end position="883"/>
    </location>
</feature>
<dbReference type="SUPFAM" id="SSF52540">
    <property type="entry name" value="P-loop containing nucleoside triphosphate hydrolases"/>
    <property type="match status" value="1"/>
</dbReference>
<dbReference type="InterPro" id="IPR004701">
    <property type="entry name" value="PTS_EIIA_man-typ"/>
</dbReference>
<dbReference type="GO" id="GO:0003677">
    <property type="term" value="F:DNA binding"/>
    <property type="evidence" value="ECO:0007669"/>
    <property type="project" value="UniProtKB-KW"/>
</dbReference>
<organism evidence="8 9">
    <name type="scientific">Caloramator proteoclasticus DSM 10124</name>
    <dbReference type="NCBI Taxonomy" id="1121262"/>
    <lineage>
        <taxon>Bacteria</taxon>
        <taxon>Bacillati</taxon>
        <taxon>Bacillota</taxon>
        <taxon>Clostridia</taxon>
        <taxon>Eubacteriales</taxon>
        <taxon>Clostridiaceae</taxon>
        <taxon>Caloramator</taxon>
    </lineage>
</organism>
<dbReference type="InterPro" id="IPR002078">
    <property type="entry name" value="Sigma_54_int"/>
</dbReference>
<evidence type="ECO:0000313" key="9">
    <source>
        <dbReference type="Proteomes" id="UP000184423"/>
    </source>
</evidence>
<evidence type="ECO:0000313" key="8">
    <source>
        <dbReference type="EMBL" id="SHE38678.1"/>
    </source>
</evidence>
<dbReference type="InterPro" id="IPR036390">
    <property type="entry name" value="WH_DNA-bd_sf"/>
</dbReference>
<dbReference type="InterPro" id="IPR011608">
    <property type="entry name" value="PRD"/>
</dbReference>
<dbReference type="PANTHER" id="PTHR32071">
    <property type="entry name" value="TRANSCRIPTIONAL REGULATORY PROTEIN"/>
    <property type="match status" value="1"/>
</dbReference>
<dbReference type="GO" id="GO:0016020">
    <property type="term" value="C:membrane"/>
    <property type="evidence" value="ECO:0007669"/>
    <property type="project" value="InterPro"/>
</dbReference>
<protein>
    <submittedName>
        <fullName evidence="8">Sigma 54 modulation protein</fullName>
    </submittedName>
</protein>
<dbReference type="SUPFAM" id="SSF53062">
    <property type="entry name" value="PTS system fructose IIA component-like"/>
    <property type="match status" value="1"/>
</dbReference>
<dbReference type="Gene3D" id="3.40.50.300">
    <property type="entry name" value="P-loop containing nucleotide triphosphate hydrolases"/>
    <property type="match status" value="1"/>
</dbReference>
<keyword evidence="9" id="KW-1185">Reference proteome</keyword>
<dbReference type="Proteomes" id="UP000184423">
    <property type="component" value="Unassembled WGS sequence"/>
</dbReference>
<evidence type="ECO:0000256" key="1">
    <source>
        <dbReference type="ARBA" id="ARBA00022679"/>
    </source>
</evidence>
<evidence type="ECO:0000256" key="4">
    <source>
        <dbReference type="ARBA" id="ARBA00023125"/>
    </source>
</evidence>
<sequence>MKYKKVYDVIKEECIKQKKQTGKVIGVTAQEIAQIMNMQRSNVVREFSRLVNEGSIKKSSGRPVRYFVNEEKLIKEEVNKSLSVFDTIIGNNGSLKNQISLAKAAIVYPPKGLHTLIVGETGVGKSYFAKIMFKYAVESKMINDSNKFAIFNCADYANNPQLLISYLFGVKKGAYTGATEDRDGIIEKARDGILFLDEVHRLPPEGQEMLFTLIDEGRYVKLGSTQEIPINVMIIAATTENIESTLLKTFVRRIPVIISLPPLRERPIEERFELIKNFFEEESKRINRKIEVEQDAITALLNYDCLNNIGELKSDIQIACAKAYIRSMFGGDVLNVTLDDFNEKVKAGLLVASKINMRKLKIKTNEISKDFIEDDKYTLSQNIYEFMEKRTSYFKSKGLETNEIKNIVSNEVEQYINKYLKNINLRNEDEEVKRLINNDLFEFIKSFIPLAEYKLKRKISKNTFLGLVIHIDTFLNRVKLNKMIENPKLEEIREKYPQEFKIAMTLAEKLEEKFNVRVPLDEIGFIAMFFAAEIKENSGKVLVLVAMHGSSTATSMVEVVNHLLNTNHALAFDMPLSMKPEDALKKIEEIIKEKNEGKGALLLVDMGSLRYFDKMISNNTGIDVECVDMVTTLMAIKATRMALMNASLSDIVSSLKAEEKEIGEAEKTFSAKNKPIIISACTTGEGTAQKIKDLIYRKFDRTKYDVVNLAIKDKTEFLKAINALRKNSEIEAIVSPFKIEIEGIKYISLDSLFEQYYKGYINYTTSSEEFKRNLTIVFKEYLQIDESDDLVDFIVNMFDNLLKTFKIHIDEDELNGIIIHLGCLIEKLINKEETVKCENKELIKNKYIEIYDYLKENLSFIERKFSIIFSDDDLCNILEMILN</sequence>
<dbReference type="Gene3D" id="1.10.1790.10">
    <property type="entry name" value="PRD domain"/>
    <property type="match status" value="2"/>
</dbReference>
<dbReference type="PROSITE" id="PS51096">
    <property type="entry name" value="PTS_EIIA_TYPE_4"/>
    <property type="match status" value="1"/>
</dbReference>
<dbReference type="GO" id="GO:0006355">
    <property type="term" value="P:regulation of DNA-templated transcription"/>
    <property type="evidence" value="ECO:0007669"/>
    <property type="project" value="InterPro"/>
</dbReference>
<keyword evidence="4" id="KW-0238">DNA-binding</keyword>
<proteinExistence type="predicted"/>
<dbReference type="GO" id="GO:0016740">
    <property type="term" value="F:transferase activity"/>
    <property type="evidence" value="ECO:0007669"/>
    <property type="project" value="UniProtKB-KW"/>
</dbReference>
<evidence type="ECO:0000259" key="6">
    <source>
        <dbReference type="PROSITE" id="PS51096"/>
    </source>
</evidence>
<dbReference type="AlphaFoldDB" id="A0A1M4T2T9"/>
<dbReference type="EMBL" id="FQVG01000003">
    <property type="protein sequence ID" value="SHE38678.1"/>
    <property type="molecule type" value="Genomic_DNA"/>
</dbReference>
<dbReference type="InterPro" id="IPR036662">
    <property type="entry name" value="PTS_EIIA_man-typ_sf"/>
</dbReference>
<dbReference type="SUPFAM" id="SSF63520">
    <property type="entry name" value="PTS-regulatory domain, PRD"/>
    <property type="match status" value="2"/>
</dbReference>
<dbReference type="GO" id="GO:0009401">
    <property type="term" value="P:phosphoenolpyruvate-dependent sugar phosphotransferase system"/>
    <property type="evidence" value="ECO:0007669"/>
    <property type="project" value="InterPro"/>
</dbReference>
<evidence type="ECO:0000256" key="3">
    <source>
        <dbReference type="ARBA" id="ARBA00022840"/>
    </source>
</evidence>
<dbReference type="SMART" id="SM00382">
    <property type="entry name" value="AAA"/>
    <property type="match status" value="1"/>
</dbReference>
<dbReference type="InterPro" id="IPR036634">
    <property type="entry name" value="PRD_sf"/>
</dbReference>
<dbReference type="PANTHER" id="PTHR32071:SF38">
    <property type="entry name" value="PSP OPERON TRANSCRIPTIONAL ACTIVATOR"/>
    <property type="match status" value="1"/>
</dbReference>
<dbReference type="GO" id="GO:0005524">
    <property type="term" value="F:ATP binding"/>
    <property type="evidence" value="ECO:0007669"/>
    <property type="project" value="UniProtKB-KW"/>
</dbReference>
<gene>
    <name evidence="8" type="ORF">SAMN02746091_00292</name>
</gene>